<sequence length="640" mass="73119">MFGKLVEKVSTLTSRSHLLTDSSKKLKGWAAFKNRQKLFWNKVGTRYKEVSQSFEIWRASIKTIEGQFGPAVSSYFAFLKWLFFLNLYIFLISFCFIIIPQIIYNDKVDYSTSDTSTTAVCSRRYKDSVVVMKNDTAQLVLDFLQGTGWMEKTLLFHGYYSDKNLLAGQSYNLPLAFIMVVIAYLIMSLILMARQASSALKTAALGEEHQFYPYCNLILSAWDYSLTDDDAIVLKRKSILHELNSSFQERERKLKRENTSKCALYTIRFLANFLVIGLLAGSGYLIYYSMTKATELKEQSNYEEKNKFIKLLFEFLPSLSITFLNVLLPLIFQKLVIVENYTQDTEILLTLARTVFLRLASVAVLLATLYGQVTCSPKDANDCNVGVKDDCPVLRCWESYVGQQLYKLVLTDFIAAFFITFFVEVPRKLIVTKCNCKLSQLVGQQEFEISKNVLDLVYGQTLCWLGAYFSPLIPTIAFVKTFLLFYIKKFTCLFNYAPSTRLVKASKSQTFFTVVLMSAFLMCCIPIGYIIWQIPPSKGCGPFRLYSSAFKIVSLTIDGFPKVFDAIFTFIGSAGVVALIFVCLCLGIYYHATMNELNRKRVIVLREQMAREAQDKAYLMIKINEHSNTNVVSRNYGDQI</sequence>
<comment type="caution">
    <text evidence="8">The sequence shown here is derived from an EMBL/GenBank/DDBJ whole genome shotgun (WGS) entry which is preliminary data.</text>
</comment>
<dbReference type="AlphaFoldDB" id="A0A7I8VDC8"/>
<evidence type="ECO:0000256" key="4">
    <source>
        <dbReference type="ARBA" id="ARBA00022989"/>
    </source>
</evidence>
<evidence type="ECO:0000313" key="9">
    <source>
        <dbReference type="Proteomes" id="UP000549394"/>
    </source>
</evidence>
<comment type="subcellular location">
    <subcellularLocation>
        <location evidence="1">Membrane</location>
        <topology evidence="1">Multi-pass membrane protein</topology>
    </subcellularLocation>
</comment>
<accession>A0A7I8VDC8</accession>
<feature type="domain" description="TMC" evidence="7">
    <location>
        <begin position="396"/>
        <end position="506"/>
    </location>
</feature>
<proteinExistence type="inferred from homology"/>
<keyword evidence="9" id="KW-1185">Reference proteome</keyword>
<evidence type="ECO:0000259" key="7">
    <source>
        <dbReference type="Pfam" id="PF07810"/>
    </source>
</evidence>
<gene>
    <name evidence="8" type="ORF">DGYR_LOCUS3040</name>
</gene>
<dbReference type="InterPro" id="IPR038900">
    <property type="entry name" value="TMC"/>
</dbReference>
<keyword evidence="3 6" id="KW-0812">Transmembrane</keyword>
<dbReference type="Proteomes" id="UP000549394">
    <property type="component" value="Unassembled WGS sequence"/>
</dbReference>
<feature type="transmembrane region" description="Helical" evidence="6">
    <location>
        <begin position="465"/>
        <end position="487"/>
    </location>
</feature>
<feature type="transmembrane region" description="Helical" evidence="6">
    <location>
        <begin position="171"/>
        <end position="192"/>
    </location>
</feature>
<dbReference type="OrthoDB" id="1936208at2759"/>
<dbReference type="Pfam" id="PF07810">
    <property type="entry name" value="TMC"/>
    <property type="match status" value="1"/>
</dbReference>
<reference evidence="8 9" key="1">
    <citation type="submission" date="2020-08" db="EMBL/GenBank/DDBJ databases">
        <authorList>
            <person name="Hejnol A."/>
        </authorList>
    </citation>
    <scope>NUCLEOTIDE SEQUENCE [LARGE SCALE GENOMIC DNA]</scope>
</reference>
<keyword evidence="5 6" id="KW-0472">Membrane</keyword>
<dbReference type="InterPro" id="IPR012496">
    <property type="entry name" value="TMC_dom"/>
</dbReference>
<feature type="transmembrane region" description="Helical" evidence="6">
    <location>
        <begin position="81"/>
        <end position="104"/>
    </location>
</feature>
<keyword evidence="4 6" id="KW-1133">Transmembrane helix</keyword>
<feature type="transmembrane region" description="Helical" evidence="6">
    <location>
        <begin position="566"/>
        <end position="590"/>
    </location>
</feature>
<feature type="transmembrane region" description="Helical" evidence="6">
    <location>
        <begin position="308"/>
        <end position="332"/>
    </location>
</feature>
<protein>
    <submittedName>
        <fullName evidence="8">DgyrCDS3307</fullName>
    </submittedName>
</protein>
<dbReference type="EMBL" id="CAJFCJ010000005">
    <property type="protein sequence ID" value="CAD5114164.1"/>
    <property type="molecule type" value="Genomic_DNA"/>
</dbReference>
<evidence type="ECO:0000256" key="5">
    <source>
        <dbReference type="ARBA" id="ARBA00023136"/>
    </source>
</evidence>
<name>A0A7I8VDC8_9ANNE</name>
<dbReference type="PANTHER" id="PTHR23302">
    <property type="entry name" value="TRANSMEMBRANE CHANNEL-RELATED"/>
    <property type="match status" value="1"/>
</dbReference>
<comment type="similarity">
    <text evidence="2">Belongs to the TMC family.</text>
</comment>
<dbReference type="GO" id="GO:0008381">
    <property type="term" value="F:mechanosensitive monoatomic ion channel activity"/>
    <property type="evidence" value="ECO:0007669"/>
    <property type="project" value="TreeGrafter"/>
</dbReference>
<organism evidence="8 9">
    <name type="scientific">Dimorphilus gyrociliatus</name>
    <dbReference type="NCBI Taxonomy" id="2664684"/>
    <lineage>
        <taxon>Eukaryota</taxon>
        <taxon>Metazoa</taxon>
        <taxon>Spiralia</taxon>
        <taxon>Lophotrochozoa</taxon>
        <taxon>Annelida</taxon>
        <taxon>Polychaeta</taxon>
        <taxon>Polychaeta incertae sedis</taxon>
        <taxon>Dinophilidae</taxon>
        <taxon>Dimorphilus</taxon>
    </lineage>
</organism>
<evidence type="ECO:0000256" key="2">
    <source>
        <dbReference type="ARBA" id="ARBA00006510"/>
    </source>
</evidence>
<evidence type="ECO:0000256" key="1">
    <source>
        <dbReference type="ARBA" id="ARBA00004141"/>
    </source>
</evidence>
<feature type="transmembrane region" description="Helical" evidence="6">
    <location>
        <begin position="508"/>
        <end position="532"/>
    </location>
</feature>
<evidence type="ECO:0000313" key="8">
    <source>
        <dbReference type="EMBL" id="CAD5114164.1"/>
    </source>
</evidence>
<evidence type="ECO:0000256" key="3">
    <source>
        <dbReference type="ARBA" id="ARBA00022692"/>
    </source>
</evidence>
<dbReference type="PANTHER" id="PTHR23302:SF24">
    <property type="entry name" value="TMC DOMAIN-CONTAINING PROTEIN"/>
    <property type="match status" value="1"/>
</dbReference>
<evidence type="ECO:0000256" key="6">
    <source>
        <dbReference type="SAM" id="Phobius"/>
    </source>
</evidence>
<dbReference type="GO" id="GO:0005886">
    <property type="term" value="C:plasma membrane"/>
    <property type="evidence" value="ECO:0007669"/>
    <property type="project" value="InterPro"/>
</dbReference>
<feature type="transmembrane region" description="Helical" evidence="6">
    <location>
        <begin position="262"/>
        <end position="288"/>
    </location>
</feature>